<organism evidence="3 4">
    <name type="scientific">Motilibacter deserti</name>
    <dbReference type="NCBI Taxonomy" id="2714956"/>
    <lineage>
        <taxon>Bacteria</taxon>
        <taxon>Bacillati</taxon>
        <taxon>Actinomycetota</taxon>
        <taxon>Actinomycetes</taxon>
        <taxon>Motilibacterales</taxon>
        <taxon>Motilibacteraceae</taxon>
        <taxon>Motilibacter</taxon>
    </lineage>
</organism>
<proteinExistence type="predicted"/>
<feature type="region of interest" description="Disordered" evidence="1">
    <location>
        <begin position="580"/>
        <end position="619"/>
    </location>
</feature>
<accession>A0ABX0GZH0</accession>
<evidence type="ECO:0000256" key="1">
    <source>
        <dbReference type="SAM" id="MobiDB-lite"/>
    </source>
</evidence>
<evidence type="ECO:0000259" key="2">
    <source>
        <dbReference type="Pfam" id="PF02720"/>
    </source>
</evidence>
<dbReference type="RefSeq" id="WP_166282283.1">
    <property type="nucleotide sequence ID" value="NZ_JAANNP010000008.1"/>
</dbReference>
<feature type="compositionally biased region" description="Low complexity" evidence="1">
    <location>
        <begin position="163"/>
        <end position="173"/>
    </location>
</feature>
<keyword evidence="4" id="KW-1185">Reference proteome</keyword>
<sequence>MTSETGDGRRPSTFVRASRVGLVVELSGGHTHRPSAPSAGAFDAAVVARLALALSPAERGVAQMIETQLMTLSEPGTDPAPAELPGEELAGEGLEGKEAGSDELEHKELEGDEFAGNELAGNEPSAAELGLTGFIGAGASDAQLGSDLAARARREALTALEATLDAENVQSEEPLSEEPLSEEPLSEEPLSVAAVLTKLAPGCELIAHLCQLQGLALSADDRLEVVRSWERVAAWLTAQQARALAAAGAAIAVEQAPEPHSAAAEHWSGEQAAEAEIGSALRWSLPTVATRLKQATELTGRCAPTLDELEAGRIEPRQASAVVEACAPLDDDAALAVQQRVLPRAAEQTVAQTRRALRRAVLAVDSASAAERHERARADRGIDHHAEPDGMAALAVRTNAAGVATIWAALDAVAAAMPATDKETGEPVPISARRVDGLVALCAAVLADPGVLAGLPRAATPAAAVRVTVSAETLLGLSDSPGELDGHGPIPAEMARELAADGAWRRWLVEPRTGELLDIGSETYRPGARLAAFIAARDRTCRGPGSGYPARLADLDHVVPFDGSNTTRANLQPLRRRWHNAKTHGGWQSSRAPDGSTTWTSPLGRQYVIPPERLDPDPP</sequence>
<dbReference type="EMBL" id="JAANNP010000008">
    <property type="protein sequence ID" value="NHC14598.1"/>
    <property type="molecule type" value="Genomic_DNA"/>
</dbReference>
<feature type="domain" description="DUF222" evidence="2">
    <location>
        <begin position="238"/>
        <end position="538"/>
    </location>
</feature>
<reference evidence="3 4" key="1">
    <citation type="submission" date="2020-03" db="EMBL/GenBank/DDBJ databases">
        <title>Two novel Motilibacter sp.</title>
        <authorList>
            <person name="Liu S."/>
        </authorList>
    </citation>
    <scope>NUCLEOTIDE SEQUENCE [LARGE SCALE GENOMIC DNA]</scope>
    <source>
        <strain evidence="3 4">E257</strain>
    </source>
</reference>
<comment type="caution">
    <text evidence="3">The sequence shown here is derived from an EMBL/GenBank/DDBJ whole genome shotgun (WGS) entry which is preliminary data.</text>
</comment>
<dbReference type="Pfam" id="PF02720">
    <property type="entry name" value="DUF222"/>
    <property type="match status" value="1"/>
</dbReference>
<feature type="compositionally biased region" description="Polar residues" evidence="1">
    <location>
        <begin position="586"/>
        <end position="603"/>
    </location>
</feature>
<dbReference type="Proteomes" id="UP000800981">
    <property type="component" value="Unassembled WGS sequence"/>
</dbReference>
<evidence type="ECO:0000313" key="3">
    <source>
        <dbReference type="EMBL" id="NHC14598.1"/>
    </source>
</evidence>
<feature type="region of interest" description="Disordered" evidence="1">
    <location>
        <begin position="163"/>
        <end position="186"/>
    </location>
</feature>
<gene>
    <name evidence="3" type="ORF">G9H71_12495</name>
</gene>
<name>A0ABX0GZH0_9ACTN</name>
<protein>
    <submittedName>
        <fullName evidence="3">DUF222 domain-containing protein</fullName>
    </submittedName>
</protein>
<dbReference type="InterPro" id="IPR003870">
    <property type="entry name" value="DUF222"/>
</dbReference>
<feature type="compositionally biased region" description="Acidic residues" evidence="1">
    <location>
        <begin position="174"/>
        <end position="186"/>
    </location>
</feature>
<evidence type="ECO:0000313" key="4">
    <source>
        <dbReference type="Proteomes" id="UP000800981"/>
    </source>
</evidence>